<dbReference type="InterPro" id="IPR028359">
    <property type="entry name" value="UDP_ManNAc/GlcNAc_DH"/>
</dbReference>
<dbReference type="AlphaFoldDB" id="A0A426U8F3"/>
<dbReference type="EMBL" id="RSAS01000118">
    <property type="protein sequence ID" value="RRR76474.1"/>
    <property type="molecule type" value="Genomic_DNA"/>
</dbReference>
<reference evidence="5 6" key="1">
    <citation type="submission" date="2018-12" db="EMBL/GenBank/DDBJ databases">
        <title>Genome Sequence of Candidatus Viridilinea halotolerans isolated from saline sulfide-rich spring.</title>
        <authorList>
            <person name="Grouzdev D.S."/>
            <person name="Burganskaya E.I."/>
            <person name="Krutkina M.S."/>
            <person name="Sukhacheva M.V."/>
            <person name="Gorlenko V.M."/>
        </authorList>
    </citation>
    <scope>NUCLEOTIDE SEQUENCE [LARGE SCALE GENOMIC DNA]</scope>
    <source>
        <strain evidence="5">Chok-6</strain>
    </source>
</reference>
<dbReference type="Pfam" id="PF00984">
    <property type="entry name" value="UDPG_MGDP_dh"/>
    <property type="match status" value="1"/>
</dbReference>
<dbReference type="SUPFAM" id="SSF52413">
    <property type="entry name" value="UDP-glucose/GDP-mannose dehydrogenase C-terminal domain"/>
    <property type="match status" value="1"/>
</dbReference>
<dbReference type="GO" id="GO:0016628">
    <property type="term" value="F:oxidoreductase activity, acting on the CH-CH group of donors, NAD or NADP as acceptor"/>
    <property type="evidence" value="ECO:0007669"/>
    <property type="project" value="InterPro"/>
</dbReference>
<comment type="similarity">
    <text evidence="3">Belongs to the UDP-glucose/GDP-mannose dehydrogenase family.</text>
</comment>
<dbReference type="PIRSF" id="PIRSF000124">
    <property type="entry name" value="UDPglc_GDPman_dh"/>
    <property type="match status" value="1"/>
</dbReference>
<evidence type="ECO:0000313" key="5">
    <source>
        <dbReference type="EMBL" id="RRR76474.1"/>
    </source>
</evidence>
<evidence type="ECO:0000313" key="6">
    <source>
        <dbReference type="Proteomes" id="UP000280307"/>
    </source>
</evidence>
<feature type="domain" description="UDP-glucose/GDP-mannose dehydrogenase C-terminal" evidence="4">
    <location>
        <begin position="335"/>
        <end position="431"/>
    </location>
</feature>
<dbReference type="InterPro" id="IPR014027">
    <property type="entry name" value="UDP-Glc/GDP-Man_DH_C"/>
</dbReference>
<dbReference type="SUPFAM" id="SSF51735">
    <property type="entry name" value="NAD(P)-binding Rossmann-fold domains"/>
    <property type="match status" value="1"/>
</dbReference>
<dbReference type="InterPro" id="IPR017476">
    <property type="entry name" value="UDP-Glc/GDP-Man"/>
</dbReference>
<protein>
    <submittedName>
        <fullName evidence="5">Nucleotide sugar dehydrogenase</fullName>
    </submittedName>
</protein>
<accession>A0A426U8F3</accession>
<evidence type="ECO:0000256" key="1">
    <source>
        <dbReference type="ARBA" id="ARBA00023002"/>
    </source>
</evidence>
<dbReference type="PANTHER" id="PTHR43491">
    <property type="entry name" value="UDP-N-ACETYL-D-MANNOSAMINE DEHYDROGENASE"/>
    <property type="match status" value="1"/>
</dbReference>
<dbReference type="PIRSF" id="PIRSF500136">
    <property type="entry name" value="UDP_ManNAc_DH"/>
    <property type="match status" value="1"/>
</dbReference>
<dbReference type="SUPFAM" id="SSF48179">
    <property type="entry name" value="6-phosphogluconate dehydrogenase C-terminal domain-like"/>
    <property type="match status" value="1"/>
</dbReference>
<dbReference type="InterPro" id="IPR036291">
    <property type="entry name" value="NAD(P)-bd_dom_sf"/>
</dbReference>
<comment type="caution">
    <text evidence="5">The sequence shown here is derived from an EMBL/GenBank/DDBJ whole genome shotgun (WGS) entry which is preliminary data.</text>
</comment>
<dbReference type="GO" id="GO:0000271">
    <property type="term" value="P:polysaccharide biosynthetic process"/>
    <property type="evidence" value="ECO:0007669"/>
    <property type="project" value="InterPro"/>
</dbReference>
<dbReference type="PANTHER" id="PTHR43491:SF1">
    <property type="entry name" value="UDP-N-ACETYL-D-MANNOSAMINE DEHYDROGENASE"/>
    <property type="match status" value="1"/>
</dbReference>
<name>A0A426U8F3_9CHLR</name>
<organism evidence="5 6">
    <name type="scientific">Candidatus Viridilinea halotolerans</name>
    <dbReference type="NCBI Taxonomy" id="2491704"/>
    <lineage>
        <taxon>Bacteria</taxon>
        <taxon>Bacillati</taxon>
        <taxon>Chloroflexota</taxon>
        <taxon>Chloroflexia</taxon>
        <taxon>Chloroflexales</taxon>
        <taxon>Chloroflexineae</taxon>
        <taxon>Oscillochloridaceae</taxon>
        <taxon>Candidatus Viridilinea</taxon>
    </lineage>
</organism>
<dbReference type="Pfam" id="PF03721">
    <property type="entry name" value="UDPG_MGDP_dh_N"/>
    <property type="match status" value="1"/>
</dbReference>
<proteinExistence type="inferred from homology"/>
<dbReference type="SMART" id="SM00984">
    <property type="entry name" value="UDPG_MGDP_dh_C"/>
    <property type="match status" value="1"/>
</dbReference>
<keyword evidence="2" id="KW-0520">NAD</keyword>
<dbReference type="InterPro" id="IPR001732">
    <property type="entry name" value="UDP-Glc/GDP-Man_DH_N"/>
</dbReference>
<dbReference type="InterPro" id="IPR014026">
    <property type="entry name" value="UDP-Glc/GDP-Man_DH_dimer"/>
</dbReference>
<dbReference type="InterPro" id="IPR036220">
    <property type="entry name" value="UDP-Glc/GDP-Man_DH_C_sf"/>
</dbReference>
<dbReference type="Gene3D" id="3.40.50.720">
    <property type="entry name" value="NAD(P)-binding Rossmann-like Domain"/>
    <property type="match status" value="2"/>
</dbReference>
<dbReference type="GO" id="GO:0051287">
    <property type="term" value="F:NAD binding"/>
    <property type="evidence" value="ECO:0007669"/>
    <property type="project" value="InterPro"/>
</dbReference>
<evidence type="ECO:0000256" key="2">
    <source>
        <dbReference type="ARBA" id="ARBA00023027"/>
    </source>
</evidence>
<sequence length="443" mass="48254">MTDNATQLHTKLSERTATIGVIGMGYVGLPLAVRAAAQGFRVLGFDVSPERVAQLNAGSSYIGDVTSEDLQAMRANGRLEASNDVTRMAECDLLVICVPTPLNQTRDPDLSYIEAASRDVARSLRQGQLVILESTTYPGTTREVVQPILDSGGLQVGHDYFLAFSPERIDPGQTSSKGFGVDNTPKVVGGVTAACTNLTSAFYRHITSQVVPVSSPDAAELTKLFENIFRAVNIALVNELALLCDRMNLNVWEVIEAAATKPYGFMKFTPGPGLGGHCIPIDPFYLTWKARAYDLTTRFIELAGEINTQMPRHVHDLVVRVLNRQRKALNGATVLLLGVAYKPDVDDYRESPAFKVMDLLAADGANVITCDPHIEHFASHDGQSYQTTPLSDELLAACDCVVIITNHSAFPYQRIVELAPAVVDTRNATRHLSAELRMRVALI</sequence>
<keyword evidence="1" id="KW-0560">Oxidoreductase</keyword>
<dbReference type="NCBIfam" id="TIGR03026">
    <property type="entry name" value="NDP-sugDHase"/>
    <property type="match status" value="1"/>
</dbReference>
<evidence type="ECO:0000256" key="3">
    <source>
        <dbReference type="PIRNR" id="PIRNR000124"/>
    </source>
</evidence>
<dbReference type="InterPro" id="IPR008927">
    <property type="entry name" value="6-PGluconate_DH-like_C_sf"/>
</dbReference>
<gene>
    <name evidence="5" type="ORF">EI684_02975</name>
</gene>
<evidence type="ECO:0000259" key="4">
    <source>
        <dbReference type="SMART" id="SM00984"/>
    </source>
</evidence>
<dbReference type="Pfam" id="PF03720">
    <property type="entry name" value="UDPG_MGDP_dh_C"/>
    <property type="match status" value="1"/>
</dbReference>
<dbReference type="GO" id="GO:0016616">
    <property type="term" value="F:oxidoreductase activity, acting on the CH-OH group of donors, NAD or NADP as acceptor"/>
    <property type="evidence" value="ECO:0007669"/>
    <property type="project" value="InterPro"/>
</dbReference>
<dbReference type="Proteomes" id="UP000280307">
    <property type="component" value="Unassembled WGS sequence"/>
</dbReference>